<protein>
    <recommendedName>
        <fullName evidence="3">F-box domain-containing protein</fullName>
    </recommendedName>
</protein>
<accession>A0A9P7GHW2</accession>
<reference evidence="1" key="2">
    <citation type="submission" date="2021-10" db="EMBL/GenBank/DDBJ databases">
        <title>Phylogenomics reveals ancestral predisposition of the termite-cultivated fungus Termitomyces towards a domesticated lifestyle.</title>
        <authorList>
            <person name="Auxier B."/>
            <person name="Grum-Grzhimaylo A."/>
            <person name="Cardenas M.E."/>
            <person name="Lodge J.D."/>
            <person name="Laessoe T."/>
            <person name="Pedersen O."/>
            <person name="Smith M.E."/>
            <person name="Kuyper T.W."/>
            <person name="Franco-Molano E.A."/>
            <person name="Baroni T.J."/>
            <person name="Aanen D.K."/>
        </authorList>
    </citation>
    <scope>NUCLEOTIDE SEQUENCE</scope>
    <source>
        <strain evidence="1">D49</strain>
    </source>
</reference>
<sequence>MYLPQEILNAILEELHSDESTLASCALVSKAFTRRSQQLIFNDVDITFDLYDTSFNKTVRLALALSSAPSLGDHIRHLRIRKYTYPPTYASGGEEPHLGFNPSRNIEVLRSILSAPSTLDSFYISAVPVEARIGDSYSLVTDLVGMLRKTSAQDVTIRNILGIPPHVLAMHCPKIKKLEVDLGPLADSIGMLNALAAPFELSTPHPKEYGHLEVLVFHPSSWKYIQQMKELSSLPHTRLDLGRLREIVCFQPMHQAPVDLILGLAESGTIKRLPWNAEMWYLGLTRFSSEFSNAIINIIPHLIIAQVALQYVTSFPVPPSLESLRASFHIHNDDDSPVQWLNSLTNALRQNTQESAPLEELVIALVICEYPAILGPAWTWDGYEDQFRALDEILCHHAYSRLRRVELFVEFPGLDAPRHDFINLKSPQRQNPNSYMGCMIEKLRTHFPRIHAKGLLRVQWVFVEREQAIMYNFWQLRFPFEVLDKFRDGKSEGLYLERHQWWEKEQIYSETDFATDGLNPFEPASDSLSEYF</sequence>
<dbReference type="OrthoDB" id="3071370at2759"/>
<comment type="caution">
    <text evidence="1">The sequence shown here is derived from an EMBL/GenBank/DDBJ whole genome shotgun (WGS) entry which is preliminary data.</text>
</comment>
<keyword evidence="2" id="KW-1185">Reference proteome</keyword>
<organism evidence="1 2">
    <name type="scientific">Sphagnurus paluster</name>
    <dbReference type="NCBI Taxonomy" id="117069"/>
    <lineage>
        <taxon>Eukaryota</taxon>
        <taxon>Fungi</taxon>
        <taxon>Dikarya</taxon>
        <taxon>Basidiomycota</taxon>
        <taxon>Agaricomycotina</taxon>
        <taxon>Agaricomycetes</taxon>
        <taxon>Agaricomycetidae</taxon>
        <taxon>Agaricales</taxon>
        <taxon>Tricholomatineae</taxon>
        <taxon>Lyophyllaceae</taxon>
        <taxon>Sphagnurus</taxon>
    </lineage>
</organism>
<gene>
    <name evidence="1" type="ORF">H0H81_012638</name>
</gene>
<evidence type="ECO:0000313" key="2">
    <source>
        <dbReference type="Proteomes" id="UP000717328"/>
    </source>
</evidence>
<dbReference type="Proteomes" id="UP000717328">
    <property type="component" value="Unassembled WGS sequence"/>
</dbReference>
<evidence type="ECO:0000313" key="1">
    <source>
        <dbReference type="EMBL" id="KAG5650316.1"/>
    </source>
</evidence>
<reference evidence="1" key="1">
    <citation type="submission" date="2021-02" db="EMBL/GenBank/DDBJ databases">
        <authorList>
            <person name="Nieuwenhuis M."/>
            <person name="Van De Peppel L.J.J."/>
        </authorList>
    </citation>
    <scope>NUCLEOTIDE SEQUENCE</scope>
    <source>
        <strain evidence="1">D49</strain>
    </source>
</reference>
<dbReference type="EMBL" id="JABCKI010000484">
    <property type="protein sequence ID" value="KAG5650316.1"/>
    <property type="molecule type" value="Genomic_DNA"/>
</dbReference>
<evidence type="ECO:0008006" key="3">
    <source>
        <dbReference type="Google" id="ProtNLM"/>
    </source>
</evidence>
<name>A0A9P7GHW2_9AGAR</name>
<dbReference type="AlphaFoldDB" id="A0A9P7GHW2"/>
<proteinExistence type="predicted"/>